<dbReference type="GO" id="GO:0043541">
    <property type="term" value="C:UDP-N-acetylglucosamine transferase complex"/>
    <property type="evidence" value="ECO:0007669"/>
    <property type="project" value="TreeGrafter"/>
</dbReference>
<dbReference type="GO" id="GO:0004577">
    <property type="term" value="F:N-acetylglucosaminyldiphosphodolichol N-acetylglucosaminyltransferase activity"/>
    <property type="evidence" value="ECO:0007669"/>
    <property type="project" value="TreeGrafter"/>
</dbReference>
<comment type="subcellular location">
    <subcellularLocation>
        <location evidence="1">Endoplasmic reticulum membrane</location>
        <topology evidence="1">Single-pass membrane protein</topology>
    </subcellularLocation>
</comment>
<comment type="similarity">
    <text evidence="2">Belongs to the ALG14 family.</text>
</comment>
<keyword evidence="4 8" id="KW-0812">Transmembrane</keyword>
<dbReference type="Gene3D" id="3.40.50.2000">
    <property type="entry name" value="Glycogen Phosphorylase B"/>
    <property type="match status" value="1"/>
</dbReference>
<name>A0AA35X5Z2_GEOBA</name>
<protein>
    <recommendedName>
        <fullName evidence="3">UDP-N-acetylglucosamine transferase subunit ALG14</fullName>
    </recommendedName>
</protein>
<dbReference type="PANTHER" id="PTHR12154">
    <property type="entry name" value="GLYCOSYL TRANSFERASE-RELATED"/>
    <property type="match status" value="1"/>
</dbReference>
<evidence type="ECO:0000313" key="9">
    <source>
        <dbReference type="EMBL" id="CAI8039027.1"/>
    </source>
</evidence>
<reference evidence="9" key="1">
    <citation type="submission" date="2023-03" db="EMBL/GenBank/DDBJ databases">
        <authorList>
            <person name="Steffen K."/>
            <person name="Cardenas P."/>
        </authorList>
    </citation>
    <scope>NUCLEOTIDE SEQUENCE</scope>
</reference>
<evidence type="ECO:0000256" key="1">
    <source>
        <dbReference type="ARBA" id="ARBA00004389"/>
    </source>
</evidence>
<dbReference type="PANTHER" id="PTHR12154:SF4">
    <property type="entry name" value="UDP-N-ACETYLGLUCOSAMINE TRANSFERASE SUBUNIT ALG14 HOMOLOG"/>
    <property type="match status" value="1"/>
</dbReference>
<keyword evidence="6 8" id="KW-1133">Transmembrane helix</keyword>
<proteinExistence type="inferred from homology"/>
<dbReference type="Pfam" id="PF08660">
    <property type="entry name" value="Alg14"/>
    <property type="match status" value="1"/>
</dbReference>
<evidence type="ECO:0000256" key="8">
    <source>
        <dbReference type="SAM" id="Phobius"/>
    </source>
</evidence>
<sequence>MLKVLLSALLAVCALGVLRLVYLVSTRGQTRRGPRRSAPCRTLVVLGSGGHTAEMLALLAGMKLNNYQPRVYVAAEGDDMSVKKAEAFESRQNREADIRRIPRARKVLQSYVTSVFSTLFSLAYSFPLVCGVWPDLVLCNGPGTCIPLCAVAFLLKFTGLRNVRLVYVESICRVKALSLSGKLLYYLADHLVVQWPELQQKYPRSSYLGRIL</sequence>
<evidence type="ECO:0000256" key="6">
    <source>
        <dbReference type="ARBA" id="ARBA00022989"/>
    </source>
</evidence>
<dbReference type="EMBL" id="CASHTH010003024">
    <property type="protein sequence ID" value="CAI8039027.1"/>
    <property type="molecule type" value="Genomic_DNA"/>
</dbReference>
<keyword evidence="7 8" id="KW-0472">Membrane</keyword>
<evidence type="ECO:0000256" key="7">
    <source>
        <dbReference type="ARBA" id="ARBA00023136"/>
    </source>
</evidence>
<evidence type="ECO:0000256" key="4">
    <source>
        <dbReference type="ARBA" id="ARBA00022692"/>
    </source>
</evidence>
<comment type="caution">
    <text evidence="9">The sequence shown here is derived from an EMBL/GenBank/DDBJ whole genome shotgun (WGS) entry which is preliminary data.</text>
</comment>
<evidence type="ECO:0000256" key="3">
    <source>
        <dbReference type="ARBA" id="ARBA00017467"/>
    </source>
</evidence>
<feature type="transmembrane region" description="Helical" evidence="8">
    <location>
        <begin position="132"/>
        <end position="155"/>
    </location>
</feature>
<dbReference type="InterPro" id="IPR013969">
    <property type="entry name" value="Oligosacch_biosynth_Alg14"/>
</dbReference>
<evidence type="ECO:0000256" key="2">
    <source>
        <dbReference type="ARBA" id="ARBA00009731"/>
    </source>
</evidence>
<keyword evidence="9" id="KW-0808">Transferase</keyword>
<keyword evidence="5" id="KW-0256">Endoplasmic reticulum</keyword>
<dbReference type="GO" id="GO:0006488">
    <property type="term" value="P:dolichol-linked oligosaccharide biosynthetic process"/>
    <property type="evidence" value="ECO:0007669"/>
    <property type="project" value="InterPro"/>
</dbReference>
<accession>A0AA35X5Z2</accession>
<keyword evidence="10" id="KW-1185">Reference proteome</keyword>
<feature type="transmembrane region" description="Helical" evidence="8">
    <location>
        <begin position="108"/>
        <end position="126"/>
    </location>
</feature>
<evidence type="ECO:0000256" key="5">
    <source>
        <dbReference type="ARBA" id="ARBA00022824"/>
    </source>
</evidence>
<evidence type="ECO:0000313" key="10">
    <source>
        <dbReference type="Proteomes" id="UP001174909"/>
    </source>
</evidence>
<organism evidence="9 10">
    <name type="scientific">Geodia barretti</name>
    <name type="common">Barrett's horny sponge</name>
    <dbReference type="NCBI Taxonomy" id="519541"/>
    <lineage>
        <taxon>Eukaryota</taxon>
        <taxon>Metazoa</taxon>
        <taxon>Porifera</taxon>
        <taxon>Demospongiae</taxon>
        <taxon>Heteroscleromorpha</taxon>
        <taxon>Tetractinellida</taxon>
        <taxon>Astrophorina</taxon>
        <taxon>Geodiidae</taxon>
        <taxon>Geodia</taxon>
    </lineage>
</organism>
<gene>
    <name evidence="9" type="ORF">GBAR_LOCUS21716</name>
</gene>
<dbReference type="AlphaFoldDB" id="A0AA35X5Z2"/>
<dbReference type="Proteomes" id="UP001174909">
    <property type="component" value="Unassembled WGS sequence"/>
</dbReference>